<organism evidence="2 3">
    <name type="scientific">Roseateles saccharophilus</name>
    <name type="common">Pseudomonas saccharophila</name>
    <dbReference type="NCBI Taxonomy" id="304"/>
    <lineage>
        <taxon>Bacteria</taxon>
        <taxon>Pseudomonadati</taxon>
        <taxon>Pseudomonadota</taxon>
        <taxon>Betaproteobacteria</taxon>
        <taxon>Burkholderiales</taxon>
        <taxon>Sphaerotilaceae</taxon>
        <taxon>Roseateles</taxon>
    </lineage>
</organism>
<evidence type="ECO:0000313" key="2">
    <source>
        <dbReference type="EMBL" id="TCU94640.1"/>
    </source>
</evidence>
<dbReference type="EMBL" id="SMBU01000016">
    <property type="protein sequence ID" value="TCU94640.1"/>
    <property type="molecule type" value="Genomic_DNA"/>
</dbReference>
<keyword evidence="1" id="KW-0472">Membrane</keyword>
<dbReference type="InterPro" id="IPR010354">
    <property type="entry name" value="Oleate_hydratase"/>
</dbReference>
<keyword evidence="1" id="KW-1133">Transmembrane helix</keyword>
<dbReference type="GO" id="GO:0006631">
    <property type="term" value="P:fatty acid metabolic process"/>
    <property type="evidence" value="ECO:0007669"/>
    <property type="project" value="InterPro"/>
</dbReference>
<dbReference type="GO" id="GO:0050151">
    <property type="term" value="F:oleate hydratase activity"/>
    <property type="evidence" value="ECO:0007669"/>
    <property type="project" value="InterPro"/>
</dbReference>
<keyword evidence="1" id="KW-0812">Transmembrane</keyword>
<evidence type="ECO:0000256" key="1">
    <source>
        <dbReference type="SAM" id="Phobius"/>
    </source>
</evidence>
<comment type="caution">
    <text evidence="2">The sequence shown here is derived from an EMBL/GenBank/DDBJ whole genome shotgun (WGS) entry which is preliminary data.</text>
</comment>
<dbReference type="RefSeq" id="WP_132572862.1">
    <property type="nucleotide sequence ID" value="NZ_CBCSGL010000012.1"/>
</dbReference>
<dbReference type="GO" id="GO:0071949">
    <property type="term" value="F:FAD binding"/>
    <property type="evidence" value="ECO:0007669"/>
    <property type="project" value="InterPro"/>
</dbReference>
<dbReference type="Gene3D" id="3.50.50.60">
    <property type="entry name" value="FAD/NAD(P)-binding domain"/>
    <property type="match status" value="2"/>
</dbReference>
<name>A0A4R3UUQ3_ROSSA</name>
<sequence>MKNFDKAKAFIVGGGIAALSAAVLLIRDGGLRGSNIRILEELDVAGGALDGSGDPVKGYVTRGGRMWTEEAYVCLWDVLDSVPTLADPAKSVKDDVWAFNEAWRSDAHARLIGKGRKIVDATDLGFSLHDRLEMMRLLAMPERAIGTKRIEDCFSPHFFTTNFWAMWRTTFAFQNWHSAIELKRYMLRFLQEFPRIHTLAGVRRSALNQYDSVVRPLEKWLTEQGVRFEYGTKVTDVDFLEAADGRRIEALHGTSRGENFSYPVGRDDYAFITIGSMTADSRCGDDDRAPELVRDKRDGAWTLWENMARKAPGFGRPNAFSGNVDESKWESFTLTMRTPVLVQRIEEFTGNKPGTGGLMTFKDSSWLMSAVVPHAPHFAGQPDDVFTLWGYGLFIDNPGDYVDKPMAQCSGQEILTELMHHLGCEDILDEVRYATTVIPVMMPYITSEFERRDVTDRPPVIPPGAKNFALLGQYVEIPEDVVFTVEYSVRGAMHGVYGLLGLTREIPAIYHGIADPKVAFDALRTLIG</sequence>
<dbReference type="InterPro" id="IPR036188">
    <property type="entry name" value="FAD/NAD-bd_sf"/>
</dbReference>
<dbReference type="SUPFAM" id="SSF51905">
    <property type="entry name" value="FAD/NAD(P)-binding domain"/>
    <property type="match status" value="1"/>
</dbReference>
<dbReference type="PANTHER" id="PTHR37417">
    <property type="entry name" value="67 KDA MYOSIN-CROSS-REACTIVE ANTIGEN FAMILY PROTEIN (AFU_ORTHOLOGUE AFUA_5G09970)"/>
    <property type="match status" value="1"/>
</dbReference>
<proteinExistence type="predicted"/>
<feature type="transmembrane region" description="Helical" evidence="1">
    <location>
        <begin position="7"/>
        <end position="26"/>
    </location>
</feature>
<gene>
    <name evidence="2" type="ORF">EV671_101662</name>
</gene>
<accession>A0A4R3UUQ3</accession>
<reference evidence="2 3" key="1">
    <citation type="submission" date="2019-03" db="EMBL/GenBank/DDBJ databases">
        <title>Genomic Encyclopedia of Type Strains, Phase IV (KMG-IV): sequencing the most valuable type-strain genomes for metagenomic binning, comparative biology and taxonomic classification.</title>
        <authorList>
            <person name="Goeker M."/>
        </authorList>
    </citation>
    <scope>NUCLEOTIDE SEQUENCE [LARGE SCALE GENOMIC DNA]</scope>
    <source>
        <strain evidence="2 3">DSM 654</strain>
    </source>
</reference>
<protein>
    <submittedName>
        <fullName evidence="2">Oleate hydratase</fullName>
    </submittedName>
</protein>
<dbReference type="Pfam" id="PF06100">
    <property type="entry name" value="MCRA"/>
    <property type="match status" value="1"/>
</dbReference>
<dbReference type="NCBIfam" id="NF010584">
    <property type="entry name" value="PRK13977.1"/>
    <property type="match status" value="1"/>
</dbReference>
<keyword evidence="3" id="KW-1185">Reference proteome</keyword>
<dbReference type="OrthoDB" id="4540221at2"/>
<evidence type="ECO:0000313" key="3">
    <source>
        <dbReference type="Proteomes" id="UP000295110"/>
    </source>
</evidence>
<dbReference type="Gene3D" id="3.30.9.80">
    <property type="match status" value="1"/>
</dbReference>
<dbReference type="PANTHER" id="PTHR37417:SF2">
    <property type="entry name" value="67 KDA MYOSIN-CROSS-REACTIVE ANTIGEN FAMILY PROTEIN (AFU_ORTHOLOGUE AFUA_5G09970)"/>
    <property type="match status" value="1"/>
</dbReference>
<dbReference type="Proteomes" id="UP000295110">
    <property type="component" value="Unassembled WGS sequence"/>
</dbReference>
<dbReference type="AlphaFoldDB" id="A0A4R3UUQ3"/>